<dbReference type="Proteomes" id="UP000199416">
    <property type="component" value="Unassembled WGS sequence"/>
</dbReference>
<dbReference type="PROSITE" id="PS50893">
    <property type="entry name" value="ABC_TRANSPORTER_2"/>
    <property type="match status" value="1"/>
</dbReference>
<evidence type="ECO:0000259" key="3">
    <source>
        <dbReference type="PROSITE" id="PS50893"/>
    </source>
</evidence>
<reference evidence="5" key="1">
    <citation type="submission" date="2016-10" db="EMBL/GenBank/DDBJ databases">
        <authorList>
            <person name="Varghese N."/>
            <person name="Submissions S."/>
        </authorList>
    </citation>
    <scope>NUCLEOTIDE SEQUENCE [LARGE SCALE GENOMIC DNA]</scope>
    <source>
        <strain evidence="5">DSM 45421</strain>
    </source>
</reference>
<dbReference type="GO" id="GO:0005524">
    <property type="term" value="F:ATP binding"/>
    <property type="evidence" value="ECO:0007669"/>
    <property type="project" value="UniProtKB-KW"/>
</dbReference>
<dbReference type="PANTHER" id="PTHR46743">
    <property type="entry name" value="TEICHOIC ACIDS EXPORT ATP-BINDING PROTEIN TAGH"/>
    <property type="match status" value="1"/>
</dbReference>
<name>A0A1G6L6M7_9ACTN</name>
<dbReference type="AlphaFoldDB" id="A0A1G6L6M7"/>
<gene>
    <name evidence="4" type="ORF">SAMN05660690_1226</name>
</gene>
<keyword evidence="5" id="KW-1185">Reference proteome</keyword>
<dbReference type="InterPro" id="IPR050683">
    <property type="entry name" value="Bact_Polysacc_Export_ATP-bd"/>
</dbReference>
<dbReference type="STRING" id="1190417.SAMN05660690_1226"/>
<dbReference type="Pfam" id="PF00005">
    <property type="entry name" value="ABC_tran"/>
    <property type="match status" value="1"/>
</dbReference>
<accession>A0A1G6L6M7</accession>
<feature type="domain" description="ABC transporter" evidence="3">
    <location>
        <begin position="23"/>
        <end position="245"/>
    </location>
</feature>
<evidence type="ECO:0000313" key="4">
    <source>
        <dbReference type="EMBL" id="SDC38900.1"/>
    </source>
</evidence>
<evidence type="ECO:0000313" key="5">
    <source>
        <dbReference type="Proteomes" id="UP000199416"/>
    </source>
</evidence>
<evidence type="ECO:0000256" key="2">
    <source>
        <dbReference type="ARBA" id="ARBA00022840"/>
    </source>
</evidence>
<dbReference type="SUPFAM" id="SSF52540">
    <property type="entry name" value="P-loop containing nucleoside triphosphate hydrolases"/>
    <property type="match status" value="1"/>
</dbReference>
<dbReference type="Pfam" id="PF14524">
    <property type="entry name" value="Wzt_C"/>
    <property type="match status" value="1"/>
</dbReference>
<dbReference type="InterPro" id="IPR029439">
    <property type="entry name" value="Wzt_C"/>
</dbReference>
<dbReference type="InterPro" id="IPR027417">
    <property type="entry name" value="P-loop_NTPase"/>
</dbReference>
<dbReference type="InterPro" id="IPR003593">
    <property type="entry name" value="AAA+_ATPase"/>
</dbReference>
<dbReference type="GO" id="GO:0016887">
    <property type="term" value="F:ATP hydrolysis activity"/>
    <property type="evidence" value="ECO:0007669"/>
    <property type="project" value="InterPro"/>
</dbReference>
<dbReference type="PANTHER" id="PTHR46743:SF2">
    <property type="entry name" value="TEICHOIC ACIDS EXPORT ATP-BINDING PROTEIN TAGH"/>
    <property type="match status" value="1"/>
</dbReference>
<protein>
    <submittedName>
        <fullName evidence="4">Lipopolysaccharide transport system ATP-binding protein</fullName>
    </submittedName>
</protein>
<sequence length="395" mass="42108">MTEPVLVLDRVGKRFRRGRARSLRERFTRPTAAPRWVQVLDDVSLSVRPGQVVGVVGRNGGGKSTLLRIASGLTTPTSGTVRRRAAVSGLLTLNASASGELSGADNAVTAAVLAGLSPAEARRRLPDIRDFAELNDATLHEPLRTYSDGMKLRLAFAAVAVTRPDLLLIDEVIAVGDLSFQEKCLTHVEGLRDRGSAVLVVSHVMSQLRRLATDAVWLRSGRVHARGTAAEVMDAYERSMDERAGPPVPLASGGYRKGTGQVLITSITCTGTQDTGPGTTALGGGLSVAVEYRRQVPADSAHFGVSLRRAGTDTALLDLTTDGSGAGAVPLHDDGRVVLTVDRLDLEPGTYWVDAGIYATDWEVPFDYCWDATQVRVLGVPSHGPVQPPHRWAVG</sequence>
<dbReference type="Gene3D" id="2.70.50.60">
    <property type="entry name" value="abc- transporter (atp binding component) like domain"/>
    <property type="match status" value="1"/>
</dbReference>
<evidence type="ECO:0000256" key="1">
    <source>
        <dbReference type="ARBA" id="ARBA00022741"/>
    </source>
</evidence>
<dbReference type="EMBL" id="FMZF01000002">
    <property type="protein sequence ID" value="SDC38900.1"/>
    <property type="molecule type" value="Genomic_DNA"/>
</dbReference>
<dbReference type="CDD" id="cd10147">
    <property type="entry name" value="Wzt_C-like"/>
    <property type="match status" value="1"/>
</dbReference>
<keyword evidence="2 4" id="KW-0067">ATP-binding</keyword>
<dbReference type="Gene3D" id="3.40.50.300">
    <property type="entry name" value="P-loop containing nucleotide triphosphate hydrolases"/>
    <property type="match status" value="1"/>
</dbReference>
<organism evidence="4 5">
    <name type="scientific">Geodermatophilus telluris</name>
    <dbReference type="NCBI Taxonomy" id="1190417"/>
    <lineage>
        <taxon>Bacteria</taxon>
        <taxon>Bacillati</taxon>
        <taxon>Actinomycetota</taxon>
        <taxon>Actinomycetes</taxon>
        <taxon>Geodermatophilales</taxon>
        <taxon>Geodermatophilaceae</taxon>
        <taxon>Geodermatophilus</taxon>
    </lineage>
</organism>
<proteinExistence type="predicted"/>
<dbReference type="InterPro" id="IPR003439">
    <property type="entry name" value="ABC_transporter-like_ATP-bd"/>
</dbReference>
<keyword evidence="1" id="KW-0547">Nucleotide-binding</keyword>
<dbReference type="SMART" id="SM00382">
    <property type="entry name" value="AAA"/>
    <property type="match status" value="1"/>
</dbReference>